<dbReference type="InterPro" id="IPR035906">
    <property type="entry name" value="MetI-like_sf"/>
</dbReference>
<keyword evidence="3" id="KW-1003">Cell membrane</keyword>
<dbReference type="PANTHER" id="PTHR43227">
    <property type="entry name" value="BLL4140 PROTEIN"/>
    <property type="match status" value="1"/>
</dbReference>
<dbReference type="Pfam" id="PF00528">
    <property type="entry name" value="BPD_transp_1"/>
    <property type="match status" value="1"/>
</dbReference>
<accession>A0A2R6AFC1</accession>
<keyword evidence="4 7" id="KW-0812">Transmembrane</keyword>
<dbReference type="InterPro" id="IPR000515">
    <property type="entry name" value="MetI-like"/>
</dbReference>
<evidence type="ECO:0000256" key="3">
    <source>
        <dbReference type="ARBA" id="ARBA00022475"/>
    </source>
</evidence>
<evidence type="ECO:0000256" key="7">
    <source>
        <dbReference type="RuleBase" id="RU363032"/>
    </source>
</evidence>
<evidence type="ECO:0000256" key="1">
    <source>
        <dbReference type="ARBA" id="ARBA00004651"/>
    </source>
</evidence>
<proteinExistence type="inferred from homology"/>
<dbReference type="EMBL" id="NEXD01000047">
    <property type="protein sequence ID" value="PSN85082.1"/>
    <property type="molecule type" value="Genomic_DNA"/>
</dbReference>
<protein>
    <submittedName>
        <fullName evidence="9">Sugar ABC transporter permease</fullName>
    </submittedName>
</protein>
<evidence type="ECO:0000256" key="2">
    <source>
        <dbReference type="ARBA" id="ARBA00022448"/>
    </source>
</evidence>
<feature type="domain" description="ABC transmembrane type-1" evidence="8">
    <location>
        <begin position="68"/>
        <end position="282"/>
    </location>
</feature>
<dbReference type="PANTHER" id="PTHR43227:SF7">
    <property type="entry name" value="ARABINOOLIGOSACCHARIDES TRANSPORT SYSTEM PERMEASE PROTEIN ARAP"/>
    <property type="match status" value="1"/>
</dbReference>
<keyword evidence="5 7" id="KW-1133">Transmembrane helix</keyword>
<comment type="subcellular location">
    <subcellularLocation>
        <location evidence="1 7">Cell membrane</location>
        <topology evidence="1 7">Multi-pass membrane protein</topology>
    </subcellularLocation>
</comment>
<feature type="transmembrane region" description="Helical" evidence="7">
    <location>
        <begin position="261"/>
        <end position="283"/>
    </location>
</feature>
<dbReference type="Gene3D" id="1.10.3720.10">
    <property type="entry name" value="MetI-like"/>
    <property type="match status" value="1"/>
</dbReference>
<evidence type="ECO:0000256" key="5">
    <source>
        <dbReference type="ARBA" id="ARBA00022989"/>
    </source>
</evidence>
<organism evidence="9 10">
    <name type="scientific">Candidatus Marsarchaeota G1 archaeon BE_D</name>
    <dbReference type="NCBI Taxonomy" id="1978156"/>
    <lineage>
        <taxon>Archaea</taxon>
        <taxon>Candidatus Marsarchaeota</taxon>
        <taxon>Candidatus Marsarchaeota group 1</taxon>
    </lineage>
</organism>
<name>A0A2R6AFC1_9ARCH</name>
<reference evidence="9 10" key="1">
    <citation type="submission" date="2017-04" db="EMBL/GenBank/DDBJ databases">
        <title>Novel microbial lineages endemic to geothermal iron-oxide mats fill important gaps in the evolutionary history of Archaea.</title>
        <authorList>
            <person name="Jay Z.J."/>
            <person name="Beam J.P."/>
            <person name="Dlakic M."/>
            <person name="Rusch D.B."/>
            <person name="Kozubal M.A."/>
            <person name="Inskeep W.P."/>
        </authorList>
    </citation>
    <scope>NUCLEOTIDE SEQUENCE [LARGE SCALE GENOMIC DNA]</scope>
    <source>
        <strain evidence="9">BE_D</strain>
    </source>
</reference>
<dbReference type="GO" id="GO:0055085">
    <property type="term" value="P:transmembrane transport"/>
    <property type="evidence" value="ECO:0007669"/>
    <property type="project" value="InterPro"/>
</dbReference>
<dbReference type="PROSITE" id="PS50928">
    <property type="entry name" value="ABC_TM1"/>
    <property type="match status" value="1"/>
</dbReference>
<feature type="transmembrane region" description="Helical" evidence="7">
    <location>
        <begin position="12"/>
        <end position="32"/>
    </location>
</feature>
<feature type="transmembrane region" description="Helical" evidence="7">
    <location>
        <begin position="71"/>
        <end position="92"/>
    </location>
</feature>
<evidence type="ECO:0000256" key="6">
    <source>
        <dbReference type="ARBA" id="ARBA00023136"/>
    </source>
</evidence>
<evidence type="ECO:0000259" key="8">
    <source>
        <dbReference type="PROSITE" id="PS50928"/>
    </source>
</evidence>
<evidence type="ECO:0000313" key="10">
    <source>
        <dbReference type="Proteomes" id="UP000240569"/>
    </source>
</evidence>
<dbReference type="InterPro" id="IPR050809">
    <property type="entry name" value="UgpAE/MalFG_permease"/>
</dbReference>
<feature type="transmembrane region" description="Helical" evidence="7">
    <location>
        <begin position="104"/>
        <end position="126"/>
    </location>
</feature>
<evidence type="ECO:0000256" key="4">
    <source>
        <dbReference type="ARBA" id="ARBA00022692"/>
    </source>
</evidence>
<evidence type="ECO:0000313" key="9">
    <source>
        <dbReference type="EMBL" id="PSN85082.1"/>
    </source>
</evidence>
<keyword evidence="6 7" id="KW-0472">Membrane</keyword>
<dbReference type="Proteomes" id="UP000240569">
    <property type="component" value="Unassembled WGS sequence"/>
</dbReference>
<sequence length="293" mass="33240">MKTNPSLSNLFYILPIVAVILFLFLYPLAYALYISFTNMNTFHFFHYSFVGLRNYVSLFKYGYFWTLLGNTALWTVGSLLPMMALGLALSLILNQRDLKGKSVFYAILILPWAFPGFISLLVWQGLWVDPYGMMNRLVLPLLHLPPINSLTSVRGAWIELITTNVWLSFPYFMTVFYSSLQSIPNELYELADTDGAGAFTKFIRITLPSLKGTIAFVFITSFVFTWNNFYPIYLLTGGGPGISTETFTVYAYQQAFSYSNYAFSSALSIVSTIIVVVMAVFVLRFTKILESIT</sequence>
<keyword evidence="2 7" id="KW-0813">Transport</keyword>
<comment type="similarity">
    <text evidence="7">Belongs to the binding-protein-dependent transport system permease family.</text>
</comment>
<dbReference type="CDD" id="cd06261">
    <property type="entry name" value="TM_PBP2"/>
    <property type="match status" value="1"/>
</dbReference>
<comment type="caution">
    <text evidence="9">The sequence shown here is derived from an EMBL/GenBank/DDBJ whole genome shotgun (WGS) entry which is preliminary data.</text>
</comment>
<dbReference type="AlphaFoldDB" id="A0A2R6AFC1"/>
<dbReference type="GO" id="GO:0005886">
    <property type="term" value="C:plasma membrane"/>
    <property type="evidence" value="ECO:0007669"/>
    <property type="project" value="UniProtKB-SubCell"/>
</dbReference>
<feature type="transmembrane region" description="Helical" evidence="7">
    <location>
        <begin position="44"/>
        <end position="65"/>
    </location>
</feature>
<gene>
    <name evidence="9" type="ORF">B9Q02_07755</name>
</gene>
<dbReference type="SUPFAM" id="SSF161098">
    <property type="entry name" value="MetI-like"/>
    <property type="match status" value="1"/>
</dbReference>